<evidence type="ECO:0000313" key="10">
    <source>
        <dbReference type="EMBL" id="KAK3868621.1"/>
    </source>
</evidence>
<dbReference type="GO" id="GO:0000981">
    <property type="term" value="F:DNA-binding transcription factor activity, RNA polymerase II-specific"/>
    <property type="evidence" value="ECO:0007669"/>
    <property type="project" value="TreeGrafter"/>
</dbReference>
<proteinExistence type="inferred from homology"/>
<dbReference type="GO" id="GO:0008270">
    <property type="term" value="F:zinc ion binding"/>
    <property type="evidence" value="ECO:0007669"/>
    <property type="project" value="UniProtKB-KW"/>
</dbReference>
<reference evidence="10" key="1">
    <citation type="submission" date="2023-10" db="EMBL/GenBank/DDBJ databases">
        <title>Genome assemblies of two species of porcelain crab, Petrolisthes cinctipes and Petrolisthes manimaculis (Anomura: Porcellanidae).</title>
        <authorList>
            <person name="Angst P."/>
        </authorList>
    </citation>
    <scope>NUCLEOTIDE SEQUENCE</scope>
    <source>
        <strain evidence="10">PB745_01</strain>
        <tissue evidence="10">Gill</tissue>
    </source>
</reference>
<evidence type="ECO:0000259" key="9">
    <source>
        <dbReference type="PROSITE" id="PS50157"/>
    </source>
</evidence>
<dbReference type="GO" id="GO:0000978">
    <property type="term" value="F:RNA polymerase II cis-regulatory region sequence-specific DNA binding"/>
    <property type="evidence" value="ECO:0007669"/>
    <property type="project" value="TreeGrafter"/>
</dbReference>
<evidence type="ECO:0000256" key="6">
    <source>
        <dbReference type="ARBA" id="ARBA00023242"/>
    </source>
</evidence>
<sequence length="118" mass="13561">MREKKEVSQSRRYPDAAVCPLQRGVATMLGNVCGLCGRSLSSTSSLERHLRYHRGERRHACPHCPYRAVARDKLVNHLHTHTGHRPHKCQYCPFATIQATHLRRHIRSKHPATLIQQP</sequence>
<organism evidence="10 11">
    <name type="scientific">Petrolisthes cinctipes</name>
    <name type="common">Flat porcelain crab</name>
    <dbReference type="NCBI Taxonomy" id="88211"/>
    <lineage>
        <taxon>Eukaryota</taxon>
        <taxon>Metazoa</taxon>
        <taxon>Ecdysozoa</taxon>
        <taxon>Arthropoda</taxon>
        <taxon>Crustacea</taxon>
        <taxon>Multicrustacea</taxon>
        <taxon>Malacostraca</taxon>
        <taxon>Eumalacostraca</taxon>
        <taxon>Eucarida</taxon>
        <taxon>Decapoda</taxon>
        <taxon>Pleocyemata</taxon>
        <taxon>Anomura</taxon>
        <taxon>Galatheoidea</taxon>
        <taxon>Porcellanidae</taxon>
        <taxon>Petrolisthes</taxon>
    </lineage>
</organism>
<dbReference type="Pfam" id="PF00096">
    <property type="entry name" value="zf-C2H2"/>
    <property type="match status" value="2"/>
</dbReference>
<dbReference type="Proteomes" id="UP001286313">
    <property type="component" value="Unassembled WGS sequence"/>
</dbReference>
<evidence type="ECO:0000256" key="7">
    <source>
        <dbReference type="ARBA" id="ARBA00037948"/>
    </source>
</evidence>
<dbReference type="PROSITE" id="PS50157">
    <property type="entry name" value="ZINC_FINGER_C2H2_2"/>
    <property type="match status" value="2"/>
</dbReference>
<evidence type="ECO:0000256" key="4">
    <source>
        <dbReference type="ARBA" id="ARBA00022771"/>
    </source>
</evidence>
<feature type="domain" description="C2H2-type" evidence="9">
    <location>
        <begin position="59"/>
        <end position="86"/>
    </location>
</feature>
<dbReference type="PANTHER" id="PTHR24388">
    <property type="entry name" value="ZINC FINGER PROTEIN"/>
    <property type="match status" value="1"/>
</dbReference>
<comment type="caution">
    <text evidence="10">The sequence shown here is derived from an EMBL/GenBank/DDBJ whole genome shotgun (WGS) entry which is preliminary data.</text>
</comment>
<dbReference type="SMART" id="SM00355">
    <property type="entry name" value="ZnF_C2H2"/>
    <property type="match status" value="3"/>
</dbReference>
<evidence type="ECO:0000256" key="5">
    <source>
        <dbReference type="ARBA" id="ARBA00022833"/>
    </source>
</evidence>
<evidence type="ECO:0000256" key="8">
    <source>
        <dbReference type="PROSITE-ProRule" id="PRU00042"/>
    </source>
</evidence>
<dbReference type="InterPro" id="IPR036236">
    <property type="entry name" value="Znf_C2H2_sf"/>
</dbReference>
<keyword evidence="6" id="KW-0539">Nucleus</keyword>
<accession>A0AAE1F7Q4</accession>
<dbReference type="Gene3D" id="3.30.160.60">
    <property type="entry name" value="Classic Zinc Finger"/>
    <property type="match status" value="3"/>
</dbReference>
<dbReference type="InterPro" id="IPR050527">
    <property type="entry name" value="Snail/Krueppel_Znf"/>
</dbReference>
<evidence type="ECO:0000256" key="2">
    <source>
        <dbReference type="ARBA" id="ARBA00022723"/>
    </source>
</evidence>
<evidence type="ECO:0000256" key="1">
    <source>
        <dbReference type="ARBA" id="ARBA00004123"/>
    </source>
</evidence>
<dbReference type="InterPro" id="IPR013087">
    <property type="entry name" value="Znf_C2H2_type"/>
</dbReference>
<feature type="domain" description="C2H2-type" evidence="9">
    <location>
        <begin position="31"/>
        <end position="58"/>
    </location>
</feature>
<comment type="similarity">
    <text evidence="7">Belongs to the snail C2H2-type zinc-finger protein family.</text>
</comment>
<dbReference type="EMBL" id="JAWQEG010002971">
    <property type="protein sequence ID" value="KAK3868621.1"/>
    <property type="molecule type" value="Genomic_DNA"/>
</dbReference>
<evidence type="ECO:0000313" key="11">
    <source>
        <dbReference type="Proteomes" id="UP001286313"/>
    </source>
</evidence>
<dbReference type="GO" id="GO:0005634">
    <property type="term" value="C:nucleus"/>
    <property type="evidence" value="ECO:0007669"/>
    <property type="project" value="UniProtKB-SubCell"/>
</dbReference>
<gene>
    <name evidence="10" type="ORF">Pcinc_026008</name>
</gene>
<keyword evidence="11" id="KW-1185">Reference proteome</keyword>
<name>A0AAE1F7Q4_PETCI</name>
<dbReference type="PROSITE" id="PS00028">
    <property type="entry name" value="ZINC_FINGER_C2H2_1"/>
    <property type="match status" value="1"/>
</dbReference>
<keyword evidence="4 8" id="KW-0863">Zinc-finger</keyword>
<evidence type="ECO:0000256" key="3">
    <source>
        <dbReference type="ARBA" id="ARBA00022737"/>
    </source>
</evidence>
<dbReference type="SUPFAM" id="SSF57667">
    <property type="entry name" value="beta-beta-alpha zinc fingers"/>
    <property type="match status" value="2"/>
</dbReference>
<comment type="subcellular location">
    <subcellularLocation>
        <location evidence="1">Nucleus</location>
    </subcellularLocation>
</comment>
<dbReference type="AlphaFoldDB" id="A0AAE1F7Q4"/>
<keyword evidence="5" id="KW-0862">Zinc</keyword>
<dbReference type="PANTHER" id="PTHR24388:SF54">
    <property type="entry name" value="PROTEIN ESCARGOT"/>
    <property type="match status" value="1"/>
</dbReference>
<keyword evidence="3" id="KW-0677">Repeat</keyword>
<keyword evidence="2" id="KW-0479">Metal-binding</keyword>
<protein>
    <recommendedName>
        <fullName evidence="9">C2H2-type domain-containing protein</fullName>
    </recommendedName>
</protein>